<evidence type="ECO:0000256" key="7">
    <source>
        <dbReference type="ARBA" id="ARBA00023018"/>
    </source>
</evidence>
<protein>
    <submittedName>
        <fullName evidence="20">LOW QUALITY PROTEIN: glutamate receptor ionotropic, kainate 3-like</fullName>
    </submittedName>
</protein>
<evidence type="ECO:0000256" key="11">
    <source>
        <dbReference type="ARBA" id="ARBA00023180"/>
    </source>
</evidence>
<dbReference type="RefSeq" id="XP_014671617.1">
    <property type="nucleotide sequence ID" value="XM_014816131.1"/>
</dbReference>
<organism evidence="19 20">
    <name type="scientific">Priapulus caudatus</name>
    <name type="common">Priapulid worm</name>
    <dbReference type="NCBI Taxonomy" id="37621"/>
    <lineage>
        <taxon>Eukaryota</taxon>
        <taxon>Metazoa</taxon>
        <taxon>Ecdysozoa</taxon>
        <taxon>Scalidophora</taxon>
        <taxon>Priapulida</taxon>
        <taxon>Priapulimorpha</taxon>
        <taxon>Priapulimorphida</taxon>
        <taxon>Priapulidae</taxon>
        <taxon>Priapulus</taxon>
    </lineage>
</organism>
<dbReference type="InterPro" id="IPR001508">
    <property type="entry name" value="Iono_Glu_rcpt_met"/>
</dbReference>
<evidence type="ECO:0000256" key="1">
    <source>
        <dbReference type="ARBA" id="ARBA00004651"/>
    </source>
</evidence>
<evidence type="ECO:0000256" key="15">
    <source>
        <dbReference type="ARBA" id="ARBA00034100"/>
    </source>
</evidence>
<feature type="transmembrane region" description="Helical" evidence="16">
    <location>
        <begin position="397"/>
        <end position="416"/>
    </location>
</feature>
<reference evidence="20" key="1">
    <citation type="submission" date="2025-08" db="UniProtKB">
        <authorList>
            <consortium name="RefSeq"/>
        </authorList>
    </citation>
    <scope>IDENTIFICATION</scope>
</reference>
<keyword evidence="4" id="KW-1003">Cell membrane</keyword>
<dbReference type="InterPro" id="IPR019594">
    <property type="entry name" value="Glu/Gly-bd"/>
</dbReference>
<accession>A0ABM1EHE6</accession>
<keyword evidence="5 16" id="KW-0812">Transmembrane</keyword>
<evidence type="ECO:0000256" key="14">
    <source>
        <dbReference type="ARBA" id="ARBA00023303"/>
    </source>
</evidence>
<evidence type="ECO:0000256" key="9">
    <source>
        <dbReference type="ARBA" id="ARBA00023136"/>
    </source>
</evidence>
<proteinExistence type="inferred from homology"/>
<keyword evidence="12" id="KW-0628">Postsynaptic cell membrane</keyword>
<dbReference type="Pfam" id="PF10613">
    <property type="entry name" value="Lig_chan-Glu_bd"/>
    <property type="match status" value="1"/>
</dbReference>
<comment type="similarity">
    <text evidence="2">Belongs to the glutamate-gated ion channel (TC 1.A.10.1) family.</text>
</comment>
<gene>
    <name evidence="20" type="primary">LOC106812294</name>
</gene>
<keyword evidence="14" id="KW-0407">Ion channel</keyword>
<evidence type="ECO:0000256" key="8">
    <source>
        <dbReference type="ARBA" id="ARBA00023065"/>
    </source>
</evidence>
<dbReference type="SMART" id="SM00079">
    <property type="entry name" value="PBPe"/>
    <property type="match status" value="1"/>
</dbReference>
<keyword evidence="3" id="KW-0813">Transport</keyword>
<feature type="chain" id="PRO_5046843321" evidence="17">
    <location>
        <begin position="26"/>
        <end position="766"/>
    </location>
</feature>
<feature type="transmembrane region" description="Helical" evidence="16">
    <location>
        <begin position="473"/>
        <end position="496"/>
    </location>
</feature>
<evidence type="ECO:0000313" key="19">
    <source>
        <dbReference type="Proteomes" id="UP000695022"/>
    </source>
</evidence>
<dbReference type="SUPFAM" id="SSF53822">
    <property type="entry name" value="Periplasmic binding protein-like I"/>
    <property type="match status" value="1"/>
</dbReference>
<dbReference type="InterPro" id="IPR028082">
    <property type="entry name" value="Peripla_BP_I"/>
</dbReference>
<dbReference type="Pfam" id="PF00060">
    <property type="entry name" value="Lig_chan"/>
    <property type="match status" value="1"/>
</dbReference>
<dbReference type="PRINTS" id="PR00177">
    <property type="entry name" value="NMDARECEPTOR"/>
</dbReference>
<dbReference type="Gene3D" id="1.10.287.70">
    <property type="match status" value="1"/>
</dbReference>
<evidence type="ECO:0000256" key="10">
    <source>
        <dbReference type="ARBA" id="ARBA00023170"/>
    </source>
</evidence>
<evidence type="ECO:0000256" key="5">
    <source>
        <dbReference type="ARBA" id="ARBA00022692"/>
    </source>
</evidence>
<dbReference type="InterPro" id="IPR001320">
    <property type="entry name" value="Iontro_rcpt_C"/>
</dbReference>
<keyword evidence="13" id="KW-1071">Ligand-gated ion channel</keyword>
<dbReference type="InterPro" id="IPR001828">
    <property type="entry name" value="ANF_lig-bd_rcpt"/>
</dbReference>
<evidence type="ECO:0000256" key="6">
    <source>
        <dbReference type="ARBA" id="ARBA00022989"/>
    </source>
</evidence>
<keyword evidence="6 16" id="KW-1133">Transmembrane helix</keyword>
<feature type="transmembrane region" description="Helical" evidence="16">
    <location>
        <begin position="661"/>
        <end position="682"/>
    </location>
</feature>
<sequence length="766" mass="86472">MRNVKMTSTFLVFLSVFLSIPCSSGRQKQQVRIGALFDNGDETMIEVFKIATQHASLSNTMFTFVPIVDTSIAGDSFVASQKACKILKMGVVAMFGPQSLSSSALVRSICDTMEMPHLSTELSYGVRGEEYSIRLYPDQDTLSNVYTELISSWQWKNFTVIYDGAEGLVRVKHILALPGKMLDKRSKSATMQITVRQLEGSDYQPLLKEIRQRGDQQIVIDCDASKIARIMNDAKKMKMVTQYYHYYFTSLDMTTVKLDKSIQRSGANITFLRLINPDSRALSRRYDFHTLGDILTRGGRQPLHIGYWNSVGNLTVTKTKKDRTEDTLAFLNGTTLKVTSIEKADLAVAPLTITAQREDDVDFTKPFMTLGISILFKKPKQKDPELFGFLRPLALDVWVYVIVAYLGVSLLLFVLARFSPYEWYNPHPCNRNSDLIENQFTVMNSLWFTIGSLMQQGCEIMPRATSTRLASGIWWFFTLVIISSYTANLAAFLTVARMVTPIENADDLAGQTDIKYGCVASGSTQNFFRESKIPTYERMWAFMNSNPDVFVNSSTTGMEKVRREKYAYLMESTMVEYNILRDCSLQQVGGLLDSKGYGIGTPRNSRMRDILSSIILNLTEESQFHIIKDRWWKEKAGTQCQAIETKKDEASSLDTSTLGGVFVALLGGTIVAMVMGVVEFLWKRRQQAYIEQDPFCIAVIDQLLFAANWCTGDKPPPAAPLRRKAAQDRYVEAPGFHPNSLQPYGLDNYSNHASVHVPPMPQRDFR</sequence>
<dbReference type="PANTHER" id="PTHR18966">
    <property type="entry name" value="IONOTROPIC GLUTAMATE RECEPTOR"/>
    <property type="match status" value="1"/>
</dbReference>
<feature type="signal peptide" evidence="17">
    <location>
        <begin position="1"/>
        <end position="25"/>
    </location>
</feature>
<evidence type="ECO:0000256" key="17">
    <source>
        <dbReference type="SAM" id="SignalP"/>
    </source>
</evidence>
<evidence type="ECO:0000313" key="20">
    <source>
        <dbReference type="RefSeq" id="XP_014671617.1"/>
    </source>
</evidence>
<evidence type="ECO:0000256" key="16">
    <source>
        <dbReference type="SAM" id="Phobius"/>
    </source>
</evidence>
<dbReference type="GeneID" id="106812294"/>
<dbReference type="Proteomes" id="UP000695022">
    <property type="component" value="Unplaced"/>
</dbReference>
<evidence type="ECO:0000256" key="2">
    <source>
        <dbReference type="ARBA" id="ARBA00008685"/>
    </source>
</evidence>
<keyword evidence="11" id="KW-0325">Glycoprotein</keyword>
<evidence type="ECO:0000256" key="3">
    <source>
        <dbReference type="ARBA" id="ARBA00022448"/>
    </source>
</evidence>
<evidence type="ECO:0000256" key="12">
    <source>
        <dbReference type="ARBA" id="ARBA00023257"/>
    </source>
</evidence>
<comment type="subcellular location">
    <subcellularLocation>
        <location evidence="1">Cell membrane</location>
        <topology evidence="1">Multi-pass membrane protein</topology>
    </subcellularLocation>
    <subcellularLocation>
        <location evidence="15">Postsynaptic cell membrane</location>
    </subcellularLocation>
</comment>
<evidence type="ECO:0000256" key="4">
    <source>
        <dbReference type="ARBA" id="ARBA00022475"/>
    </source>
</evidence>
<name>A0ABM1EHE6_PRICU</name>
<keyword evidence="19" id="KW-1185">Reference proteome</keyword>
<dbReference type="InterPro" id="IPR015683">
    <property type="entry name" value="Ionotropic_Glu_rcpt"/>
</dbReference>
<dbReference type="Gene3D" id="3.40.190.10">
    <property type="entry name" value="Periplasmic binding protein-like II"/>
    <property type="match status" value="2"/>
</dbReference>
<feature type="domain" description="Ionotropic glutamate receptor C-terminal" evidence="18">
    <location>
        <begin position="313"/>
        <end position="634"/>
    </location>
</feature>
<keyword evidence="8" id="KW-0406">Ion transport</keyword>
<evidence type="ECO:0000259" key="18">
    <source>
        <dbReference type="SMART" id="SM00079"/>
    </source>
</evidence>
<keyword evidence="10" id="KW-0675">Receptor</keyword>
<dbReference type="SUPFAM" id="SSF53850">
    <property type="entry name" value="Periplasmic binding protein-like II"/>
    <property type="match status" value="1"/>
</dbReference>
<keyword evidence="17" id="KW-0732">Signal</keyword>
<evidence type="ECO:0000256" key="13">
    <source>
        <dbReference type="ARBA" id="ARBA00023286"/>
    </source>
</evidence>
<keyword evidence="9 16" id="KW-0472">Membrane</keyword>
<keyword evidence="7" id="KW-0770">Synapse</keyword>
<dbReference type="Pfam" id="PF01094">
    <property type="entry name" value="ANF_receptor"/>
    <property type="match status" value="1"/>
</dbReference>
<dbReference type="Gene3D" id="3.40.50.2300">
    <property type="match status" value="2"/>
</dbReference>